<dbReference type="PANTHER" id="PTHR31299:SF0">
    <property type="entry name" value="ESTERASE, PUTATIVE (AFU_ORTHOLOGUE AFUA_1G05850)-RELATED"/>
    <property type="match status" value="1"/>
</dbReference>
<organism evidence="2 3">
    <name type="scientific">Eiseniibacteriota bacterium</name>
    <dbReference type="NCBI Taxonomy" id="2212470"/>
    <lineage>
        <taxon>Bacteria</taxon>
        <taxon>Candidatus Eiseniibacteriota</taxon>
    </lineage>
</organism>
<name>A0A956SGA7_UNCEI</name>
<gene>
    <name evidence="2" type="ORF">KDA27_27750</name>
</gene>
<evidence type="ECO:0000313" key="3">
    <source>
        <dbReference type="Proteomes" id="UP000739538"/>
    </source>
</evidence>
<evidence type="ECO:0000313" key="2">
    <source>
        <dbReference type="EMBL" id="MCA9759622.1"/>
    </source>
</evidence>
<comment type="caution">
    <text evidence="2">The sequence shown here is derived from an EMBL/GenBank/DDBJ whole genome shotgun (WGS) entry which is preliminary data.</text>
</comment>
<accession>A0A956SGA7</accession>
<dbReference type="EMBL" id="JAGQHS010000412">
    <property type="protein sequence ID" value="MCA9759622.1"/>
    <property type="molecule type" value="Genomic_DNA"/>
</dbReference>
<reference evidence="2" key="1">
    <citation type="submission" date="2020-04" db="EMBL/GenBank/DDBJ databases">
        <authorList>
            <person name="Zhang T."/>
        </authorList>
    </citation>
    <scope>NUCLEOTIDE SEQUENCE</scope>
    <source>
        <strain evidence="2">HKST-UBA02</strain>
    </source>
</reference>
<dbReference type="AlphaFoldDB" id="A0A956SGA7"/>
<sequence length="110" mass="12164">GFSFDHGGFQAVDHGGGPSSRRGLRAFSVGPAPPENVEHAFARVGESIFVLDLRSLAPDDPARRWLDVPRPLREIGNGFFDETSMSRQYRLTERFDAIVFIAETTSARSL</sequence>
<dbReference type="PANTHER" id="PTHR31299">
    <property type="entry name" value="ESTERASE, PUTATIVE (AFU_ORTHOLOGUE AFUA_1G05850)-RELATED"/>
    <property type="match status" value="1"/>
</dbReference>
<feature type="region of interest" description="Disordered" evidence="1">
    <location>
        <begin position="1"/>
        <end position="29"/>
    </location>
</feature>
<dbReference type="GO" id="GO:0046677">
    <property type="term" value="P:response to antibiotic"/>
    <property type="evidence" value="ECO:0007669"/>
    <property type="project" value="InterPro"/>
</dbReference>
<protein>
    <submittedName>
        <fullName evidence="2">Erythromycin esterase family protein</fullName>
    </submittedName>
</protein>
<dbReference type="InterPro" id="IPR052036">
    <property type="entry name" value="Hydrolase/PRTase-associated"/>
</dbReference>
<dbReference type="Proteomes" id="UP000739538">
    <property type="component" value="Unassembled WGS sequence"/>
</dbReference>
<proteinExistence type="predicted"/>
<dbReference type="SUPFAM" id="SSF159501">
    <property type="entry name" value="EreA/ChaN-like"/>
    <property type="match status" value="1"/>
</dbReference>
<dbReference type="Pfam" id="PF05139">
    <property type="entry name" value="Erythro_esteras"/>
    <property type="match status" value="1"/>
</dbReference>
<reference evidence="2" key="2">
    <citation type="journal article" date="2021" name="Microbiome">
        <title>Successional dynamics and alternative stable states in a saline activated sludge microbial community over 9 years.</title>
        <authorList>
            <person name="Wang Y."/>
            <person name="Ye J."/>
            <person name="Ju F."/>
            <person name="Liu L."/>
            <person name="Boyd J.A."/>
            <person name="Deng Y."/>
            <person name="Parks D.H."/>
            <person name="Jiang X."/>
            <person name="Yin X."/>
            <person name="Woodcroft B.J."/>
            <person name="Tyson G.W."/>
            <person name="Hugenholtz P."/>
            <person name="Polz M.F."/>
            <person name="Zhang T."/>
        </authorList>
    </citation>
    <scope>NUCLEOTIDE SEQUENCE</scope>
    <source>
        <strain evidence="2">HKST-UBA02</strain>
    </source>
</reference>
<feature type="non-terminal residue" evidence="2">
    <location>
        <position position="1"/>
    </location>
</feature>
<dbReference type="InterPro" id="IPR007815">
    <property type="entry name" value="Emycin_Estase"/>
</dbReference>
<evidence type="ECO:0000256" key="1">
    <source>
        <dbReference type="SAM" id="MobiDB-lite"/>
    </source>
</evidence>
<dbReference type="Gene3D" id="3.40.1660.10">
    <property type="entry name" value="EreA-like (biosynthetic domain)"/>
    <property type="match status" value="1"/>
</dbReference>